<dbReference type="SUPFAM" id="SSF52540">
    <property type="entry name" value="P-loop containing nucleoside triphosphate hydrolases"/>
    <property type="match status" value="2"/>
</dbReference>
<dbReference type="PANTHER" id="PTHR43790">
    <property type="entry name" value="CARBOHYDRATE TRANSPORT ATP-BINDING PROTEIN MG119-RELATED"/>
    <property type="match status" value="1"/>
</dbReference>
<dbReference type="CDD" id="cd03215">
    <property type="entry name" value="ABC_Carb_Monos_II"/>
    <property type="match status" value="1"/>
</dbReference>
<dbReference type="Gene3D" id="3.40.50.300">
    <property type="entry name" value="P-loop containing nucleotide triphosphate hydrolases"/>
    <property type="match status" value="2"/>
</dbReference>
<dbReference type="GO" id="GO:0016887">
    <property type="term" value="F:ATP hydrolysis activity"/>
    <property type="evidence" value="ECO:0007669"/>
    <property type="project" value="InterPro"/>
</dbReference>
<evidence type="ECO:0000256" key="6">
    <source>
        <dbReference type="ARBA" id="ARBA00022840"/>
    </source>
</evidence>
<dbReference type="PROSITE" id="PS50893">
    <property type="entry name" value="ABC_TRANSPORTER_2"/>
    <property type="match status" value="2"/>
</dbReference>
<dbReference type="OrthoDB" id="9771863at2"/>
<dbReference type="EMBL" id="CP036426">
    <property type="protein sequence ID" value="QDV32380.1"/>
    <property type="molecule type" value="Genomic_DNA"/>
</dbReference>
<name>A0A518GUW6_9BACT</name>
<protein>
    <submittedName>
        <fullName evidence="10">Galactose/methyl galactoside import ATP-binding protein MglA</fullName>
        <ecNumber evidence="10">3.6.3.17</ecNumber>
    </submittedName>
</protein>
<accession>A0A518GUW6</accession>
<dbReference type="RefSeq" id="WP_145266430.1">
    <property type="nucleotide sequence ID" value="NZ_CP036426.1"/>
</dbReference>
<feature type="domain" description="ABC transporter" evidence="9">
    <location>
        <begin position="10"/>
        <end position="246"/>
    </location>
</feature>
<keyword evidence="11" id="KW-1185">Reference proteome</keyword>
<keyword evidence="10" id="KW-0378">Hydrolase</keyword>
<evidence type="ECO:0000256" key="7">
    <source>
        <dbReference type="ARBA" id="ARBA00022967"/>
    </source>
</evidence>
<gene>
    <name evidence="10" type="primary">mglA_1</name>
    <name evidence="10" type="ORF">ElP_02090</name>
</gene>
<dbReference type="InterPro" id="IPR050107">
    <property type="entry name" value="ABC_carbohydrate_import_ATPase"/>
</dbReference>
<evidence type="ECO:0000256" key="3">
    <source>
        <dbReference type="ARBA" id="ARBA00022597"/>
    </source>
</evidence>
<dbReference type="EC" id="3.6.3.17" evidence="10"/>
<dbReference type="Proteomes" id="UP000317835">
    <property type="component" value="Chromosome"/>
</dbReference>
<proteinExistence type="predicted"/>
<evidence type="ECO:0000256" key="5">
    <source>
        <dbReference type="ARBA" id="ARBA00022741"/>
    </source>
</evidence>
<keyword evidence="1" id="KW-0813">Transport</keyword>
<dbReference type="PROSITE" id="PS00211">
    <property type="entry name" value="ABC_TRANSPORTER_1"/>
    <property type="match status" value="1"/>
</dbReference>
<dbReference type="KEGG" id="tpla:ElP_02090"/>
<dbReference type="AlphaFoldDB" id="A0A518GUW6"/>
<keyword evidence="4" id="KW-0677">Repeat</keyword>
<dbReference type="PANTHER" id="PTHR43790:SF3">
    <property type="entry name" value="D-ALLOSE IMPORT ATP-BINDING PROTEIN ALSA-RELATED"/>
    <property type="match status" value="1"/>
</dbReference>
<keyword evidence="3" id="KW-0762">Sugar transport</keyword>
<evidence type="ECO:0000256" key="1">
    <source>
        <dbReference type="ARBA" id="ARBA00022448"/>
    </source>
</evidence>
<dbReference type="Pfam" id="PF00005">
    <property type="entry name" value="ABC_tran"/>
    <property type="match status" value="2"/>
</dbReference>
<keyword evidence="2" id="KW-1003">Cell membrane</keyword>
<dbReference type="InterPro" id="IPR003439">
    <property type="entry name" value="ABC_transporter-like_ATP-bd"/>
</dbReference>
<dbReference type="SMART" id="SM00382">
    <property type="entry name" value="AAA"/>
    <property type="match status" value="2"/>
</dbReference>
<sequence>MADASGIPLLSMRGVAKRFGASQALDGVSIDLYPGEVHALIGENGAGKSTLMKVLSGACRPDLGSMTLAGDPYAPRGPRDALSRGVAMIYQELAIAPHLTVEANVMLGQERTRLGLLRGKEHRRVVREALGLLDHADIRPDAIAGGLSVGAQQLVEVARALVGDARVIVFDEPTSSLTERDAGRLFAVIDRLRARGLAIAYISHFLEEVKRVARRYTVLRDGRAVAGGLMEGAELRAIIAAMVGRDLTEMFPRVPRQAGAPVLDLHGLSGRRLPRRADLQLRRGEVLGVAGLVGAGRTELLRAVFGLDEVREGRVTVHGVSGRSSGSPGDRIAQGLGLLSEDRKAEGLALGRSVEENLTLSALGRYSRLGWLRLRGRRAEARHWMEAMRVRSTGPDQRVGALSGGNQQKVALARLLHQRADVLLLDEPTRGIDVGSKAEIYRMIGELAAGGKAVLMVSSYLPELLGVCDRIAVMSRGVLGEARPVDRWTEHRIMEEATGRLAGA</sequence>
<keyword evidence="6 10" id="KW-0067">ATP-binding</keyword>
<reference evidence="10 11" key="1">
    <citation type="submission" date="2019-02" db="EMBL/GenBank/DDBJ databases">
        <title>Deep-cultivation of Planctomycetes and their phenomic and genomic characterization uncovers novel biology.</title>
        <authorList>
            <person name="Wiegand S."/>
            <person name="Jogler M."/>
            <person name="Boedeker C."/>
            <person name="Pinto D."/>
            <person name="Vollmers J."/>
            <person name="Rivas-Marin E."/>
            <person name="Kohn T."/>
            <person name="Peeters S.H."/>
            <person name="Heuer A."/>
            <person name="Rast P."/>
            <person name="Oberbeckmann S."/>
            <person name="Bunk B."/>
            <person name="Jeske O."/>
            <person name="Meyerdierks A."/>
            <person name="Storesund J.E."/>
            <person name="Kallscheuer N."/>
            <person name="Luecker S."/>
            <person name="Lage O.M."/>
            <person name="Pohl T."/>
            <person name="Merkel B.J."/>
            <person name="Hornburger P."/>
            <person name="Mueller R.-W."/>
            <person name="Bruemmer F."/>
            <person name="Labrenz M."/>
            <person name="Spormann A.M."/>
            <person name="Op den Camp H."/>
            <person name="Overmann J."/>
            <person name="Amann R."/>
            <person name="Jetten M.S.M."/>
            <person name="Mascher T."/>
            <person name="Medema M.H."/>
            <person name="Devos D.P."/>
            <person name="Kaster A.-K."/>
            <person name="Ovreas L."/>
            <person name="Rohde M."/>
            <person name="Galperin M.Y."/>
            <person name="Jogler C."/>
        </authorList>
    </citation>
    <scope>NUCLEOTIDE SEQUENCE [LARGE SCALE GENOMIC DNA]</scope>
    <source>
        <strain evidence="10 11">ElP</strain>
    </source>
</reference>
<keyword evidence="7" id="KW-1278">Translocase</keyword>
<dbReference type="InterPro" id="IPR027417">
    <property type="entry name" value="P-loop_NTPase"/>
</dbReference>
<evidence type="ECO:0000313" key="10">
    <source>
        <dbReference type="EMBL" id="QDV32380.1"/>
    </source>
</evidence>
<dbReference type="CDD" id="cd03216">
    <property type="entry name" value="ABC_Carb_Monos_I"/>
    <property type="match status" value="1"/>
</dbReference>
<dbReference type="InterPro" id="IPR003593">
    <property type="entry name" value="AAA+_ATPase"/>
</dbReference>
<evidence type="ECO:0000256" key="8">
    <source>
        <dbReference type="ARBA" id="ARBA00023136"/>
    </source>
</evidence>
<feature type="domain" description="ABC transporter" evidence="9">
    <location>
        <begin position="242"/>
        <end position="501"/>
    </location>
</feature>
<organism evidence="10 11">
    <name type="scientific">Tautonia plasticadhaerens</name>
    <dbReference type="NCBI Taxonomy" id="2527974"/>
    <lineage>
        <taxon>Bacteria</taxon>
        <taxon>Pseudomonadati</taxon>
        <taxon>Planctomycetota</taxon>
        <taxon>Planctomycetia</taxon>
        <taxon>Isosphaerales</taxon>
        <taxon>Isosphaeraceae</taxon>
        <taxon>Tautonia</taxon>
    </lineage>
</organism>
<dbReference type="InterPro" id="IPR017871">
    <property type="entry name" value="ABC_transporter-like_CS"/>
</dbReference>
<keyword evidence="5" id="KW-0547">Nucleotide-binding</keyword>
<keyword evidence="8" id="KW-0472">Membrane</keyword>
<dbReference type="GO" id="GO:0005524">
    <property type="term" value="F:ATP binding"/>
    <property type="evidence" value="ECO:0007669"/>
    <property type="project" value="UniProtKB-KW"/>
</dbReference>
<evidence type="ECO:0000259" key="9">
    <source>
        <dbReference type="PROSITE" id="PS50893"/>
    </source>
</evidence>
<evidence type="ECO:0000256" key="2">
    <source>
        <dbReference type="ARBA" id="ARBA00022475"/>
    </source>
</evidence>
<evidence type="ECO:0000256" key="4">
    <source>
        <dbReference type="ARBA" id="ARBA00022737"/>
    </source>
</evidence>
<evidence type="ECO:0000313" key="11">
    <source>
        <dbReference type="Proteomes" id="UP000317835"/>
    </source>
</evidence>